<dbReference type="Gene3D" id="3.30.160.150">
    <property type="entry name" value="Lipoprotein like domain"/>
    <property type="match status" value="1"/>
</dbReference>
<dbReference type="GO" id="GO:0043165">
    <property type="term" value="P:Gram-negative-bacterium-type cell outer membrane assembly"/>
    <property type="evidence" value="ECO:0007669"/>
    <property type="project" value="InterPro"/>
</dbReference>
<name>A0A1M7Y3Z4_9BACT</name>
<dbReference type="AlphaFoldDB" id="A0A1M7Y3Z4"/>
<sequence>MKLYSRRYFPLLAFLLLLVASCGYHNPNIYTGPDRVIYLANWKNRTSQLGLDATFYQSLVKWYQKSGSISLTKKKEDAHLILAGEIVSISLPSRSYGADQSATEVRVSLRVRYVLKDLTTDKILVEEPGETWTETYYTGGSTSETQANQRKAIAIIVDDISERIYQKSLMKLNQQ</sequence>
<protein>
    <submittedName>
        <fullName evidence="1">Lipopolysaccharide-assembly</fullName>
    </submittedName>
</protein>
<accession>A0A1M7Y3Z4</accession>
<dbReference type="GO" id="GO:0019867">
    <property type="term" value="C:outer membrane"/>
    <property type="evidence" value="ECO:0007669"/>
    <property type="project" value="InterPro"/>
</dbReference>
<dbReference type="RefSeq" id="WP_073613020.1">
    <property type="nucleotide sequence ID" value="NZ_FRFE01000006.1"/>
</dbReference>
<evidence type="ECO:0000313" key="2">
    <source>
        <dbReference type="Proteomes" id="UP000184603"/>
    </source>
</evidence>
<gene>
    <name evidence="1" type="ORF">SAMN02745220_01709</name>
</gene>
<dbReference type="PROSITE" id="PS51257">
    <property type="entry name" value="PROKAR_LIPOPROTEIN"/>
    <property type="match status" value="1"/>
</dbReference>
<dbReference type="STRING" id="1121416.SAMN02745220_01709"/>
<dbReference type="OrthoDB" id="5431437at2"/>
<keyword evidence="2" id="KW-1185">Reference proteome</keyword>
<dbReference type="Proteomes" id="UP000184603">
    <property type="component" value="Unassembled WGS sequence"/>
</dbReference>
<dbReference type="InterPro" id="IPR007485">
    <property type="entry name" value="LPS_assembly_LptE"/>
</dbReference>
<organism evidence="1 2">
    <name type="scientific">Desulfopila aestuarii DSM 18488</name>
    <dbReference type="NCBI Taxonomy" id="1121416"/>
    <lineage>
        <taxon>Bacteria</taxon>
        <taxon>Pseudomonadati</taxon>
        <taxon>Thermodesulfobacteriota</taxon>
        <taxon>Desulfobulbia</taxon>
        <taxon>Desulfobulbales</taxon>
        <taxon>Desulfocapsaceae</taxon>
        <taxon>Desulfopila</taxon>
    </lineage>
</organism>
<proteinExistence type="predicted"/>
<reference evidence="1 2" key="1">
    <citation type="submission" date="2016-12" db="EMBL/GenBank/DDBJ databases">
        <authorList>
            <person name="Song W.-J."/>
            <person name="Kurnit D.M."/>
        </authorList>
    </citation>
    <scope>NUCLEOTIDE SEQUENCE [LARGE SCALE GENOMIC DNA]</scope>
    <source>
        <strain evidence="1 2">DSM 18488</strain>
    </source>
</reference>
<dbReference type="Pfam" id="PF04390">
    <property type="entry name" value="LptE"/>
    <property type="match status" value="1"/>
</dbReference>
<dbReference type="EMBL" id="FRFE01000006">
    <property type="protein sequence ID" value="SHO46956.1"/>
    <property type="molecule type" value="Genomic_DNA"/>
</dbReference>
<evidence type="ECO:0000313" key="1">
    <source>
        <dbReference type="EMBL" id="SHO46956.1"/>
    </source>
</evidence>